<proteinExistence type="predicted"/>
<evidence type="ECO:0000313" key="2">
    <source>
        <dbReference type="Proteomes" id="UP000824533"/>
    </source>
</evidence>
<sequence>MNDQPTIKSVSCRDFIPLQLQWIPSHVGIFENEEADCLARNSFAVGPEVYILPLHFEILSQSKIEPLNLWKEYFNERSKTTGTKHFRVCLLVYIGRVRHKAARCGRITDSSQCGMGILYSYYCSRRALDAEHTLRIKNIQNSCDKFTLLQCE</sequence>
<evidence type="ECO:0000313" key="1">
    <source>
        <dbReference type="EMBL" id="KAJ0179575.1"/>
    </source>
</evidence>
<name>A0ACC1D6X9_9NEOP</name>
<protein>
    <submittedName>
        <fullName evidence="1">Uncharacterized protein</fullName>
    </submittedName>
</protein>
<dbReference type="EMBL" id="CM034394">
    <property type="protein sequence ID" value="KAJ0179575.1"/>
    <property type="molecule type" value="Genomic_DNA"/>
</dbReference>
<reference evidence="1 2" key="1">
    <citation type="journal article" date="2021" name="Front. Genet.">
        <title>Chromosome-Level Genome Assembly Reveals Significant Gene Expansion in the Toll and IMD Signaling Pathways of Dendrolimus kikuchii.</title>
        <authorList>
            <person name="Zhou J."/>
            <person name="Wu P."/>
            <person name="Xiong Z."/>
            <person name="Liu N."/>
            <person name="Zhao N."/>
            <person name="Ji M."/>
            <person name="Qiu Y."/>
            <person name="Yang B."/>
        </authorList>
    </citation>
    <scope>NUCLEOTIDE SEQUENCE [LARGE SCALE GENOMIC DNA]</scope>
    <source>
        <strain evidence="1">Ann1</strain>
    </source>
</reference>
<organism evidence="1 2">
    <name type="scientific">Dendrolimus kikuchii</name>
    <dbReference type="NCBI Taxonomy" id="765133"/>
    <lineage>
        <taxon>Eukaryota</taxon>
        <taxon>Metazoa</taxon>
        <taxon>Ecdysozoa</taxon>
        <taxon>Arthropoda</taxon>
        <taxon>Hexapoda</taxon>
        <taxon>Insecta</taxon>
        <taxon>Pterygota</taxon>
        <taxon>Neoptera</taxon>
        <taxon>Endopterygota</taxon>
        <taxon>Lepidoptera</taxon>
        <taxon>Glossata</taxon>
        <taxon>Ditrysia</taxon>
        <taxon>Bombycoidea</taxon>
        <taxon>Lasiocampidae</taxon>
        <taxon>Dendrolimus</taxon>
    </lineage>
</organism>
<comment type="caution">
    <text evidence="1">The sequence shown here is derived from an EMBL/GenBank/DDBJ whole genome shotgun (WGS) entry which is preliminary data.</text>
</comment>
<dbReference type="Proteomes" id="UP000824533">
    <property type="component" value="Linkage Group LG08"/>
</dbReference>
<gene>
    <name evidence="1" type="ORF">K1T71_005287</name>
</gene>
<keyword evidence="2" id="KW-1185">Reference proteome</keyword>
<accession>A0ACC1D6X9</accession>